<dbReference type="PANTHER" id="PTHR34484">
    <property type="entry name" value="OS02G0832600 PROTEIN"/>
    <property type="match status" value="1"/>
</dbReference>
<keyword evidence="1" id="KW-0175">Coiled coil</keyword>
<evidence type="ECO:0000313" key="4">
    <source>
        <dbReference type="Proteomes" id="UP000594263"/>
    </source>
</evidence>
<evidence type="ECO:0000313" key="3">
    <source>
        <dbReference type="EnsemblPlants" id="Kaladp0037s0257.1.v1.1"/>
    </source>
</evidence>
<feature type="coiled-coil region" evidence="1">
    <location>
        <begin position="145"/>
        <end position="172"/>
    </location>
</feature>
<accession>A0A7N0TI73</accession>
<name>A0A7N0TI73_KALFE</name>
<keyword evidence="4" id="KW-1185">Reference proteome</keyword>
<dbReference type="AlphaFoldDB" id="A0A7N0TI73"/>
<feature type="region of interest" description="Disordered" evidence="2">
    <location>
        <begin position="1"/>
        <end position="22"/>
    </location>
</feature>
<dbReference type="Proteomes" id="UP000594263">
    <property type="component" value="Unplaced"/>
</dbReference>
<reference evidence="3" key="1">
    <citation type="submission" date="2021-01" db="UniProtKB">
        <authorList>
            <consortium name="EnsemblPlants"/>
        </authorList>
    </citation>
    <scope>IDENTIFICATION</scope>
</reference>
<organism evidence="3 4">
    <name type="scientific">Kalanchoe fedtschenkoi</name>
    <name type="common">Lavender scallops</name>
    <name type="synonym">South American air plant</name>
    <dbReference type="NCBI Taxonomy" id="63787"/>
    <lineage>
        <taxon>Eukaryota</taxon>
        <taxon>Viridiplantae</taxon>
        <taxon>Streptophyta</taxon>
        <taxon>Embryophyta</taxon>
        <taxon>Tracheophyta</taxon>
        <taxon>Spermatophyta</taxon>
        <taxon>Magnoliopsida</taxon>
        <taxon>eudicotyledons</taxon>
        <taxon>Gunneridae</taxon>
        <taxon>Pentapetalae</taxon>
        <taxon>Saxifragales</taxon>
        <taxon>Crassulaceae</taxon>
        <taxon>Kalanchoe</taxon>
    </lineage>
</organism>
<evidence type="ECO:0000256" key="1">
    <source>
        <dbReference type="SAM" id="Coils"/>
    </source>
</evidence>
<proteinExistence type="predicted"/>
<protein>
    <submittedName>
        <fullName evidence="3">Uncharacterized protein</fullName>
    </submittedName>
</protein>
<dbReference type="EnsemblPlants" id="Kaladp0037s0257.1.v1.1">
    <property type="protein sequence ID" value="Kaladp0037s0257.1.v1.1"/>
    <property type="gene ID" value="Kaladp0037s0257.v1.1"/>
</dbReference>
<feature type="compositionally biased region" description="Basic residues" evidence="2">
    <location>
        <begin position="1"/>
        <end position="16"/>
    </location>
</feature>
<sequence length="212" mass="23948">MTFQNRRRKSFKPNKNKKFDGGRRFAPYNTTSYIMGAKKAAGVAANPPLFSPSAECLSDLVEREWGVDLYGSMKGLIRIRSPPNEDGPEVCDSGSSHTDFSKFEIIWPNRDSSPGSDNSMESGVEDTVNNVSPLENENLILKEKLSVMDRDMDDLKQRIQLLEQKFRVNIDEEVKDNVSDDVLKASGAMIISDETSRPPMWISSMLRECCWE</sequence>
<dbReference type="PANTHER" id="PTHR34484:SF2">
    <property type="entry name" value="OS02G0832600 PROTEIN"/>
    <property type="match status" value="1"/>
</dbReference>
<evidence type="ECO:0000256" key="2">
    <source>
        <dbReference type="SAM" id="MobiDB-lite"/>
    </source>
</evidence>
<dbReference type="Gramene" id="Kaladp0037s0257.1.v1.1">
    <property type="protein sequence ID" value="Kaladp0037s0257.1.v1.1"/>
    <property type="gene ID" value="Kaladp0037s0257.v1.1"/>
</dbReference>